<dbReference type="STRING" id="1038014.SAMN04487910_0677"/>
<dbReference type="EMBL" id="FOAB01000001">
    <property type="protein sequence ID" value="SEK50411.1"/>
    <property type="molecule type" value="Genomic_DNA"/>
</dbReference>
<dbReference type="PROSITE" id="PS51257">
    <property type="entry name" value="PROKAR_LIPOPROTEIN"/>
    <property type="match status" value="1"/>
</dbReference>
<dbReference type="Proteomes" id="UP000198521">
    <property type="component" value="Unassembled WGS sequence"/>
</dbReference>
<dbReference type="GO" id="GO:0009055">
    <property type="term" value="F:electron transfer activity"/>
    <property type="evidence" value="ECO:0007669"/>
    <property type="project" value="InterPro"/>
</dbReference>
<organism evidence="1 2">
    <name type="scientific">Aquimarina amphilecti</name>
    <dbReference type="NCBI Taxonomy" id="1038014"/>
    <lineage>
        <taxon>Bacteria</taxon>
        <taxon>Pseudomonadati</taxon>
        <taxon>Bacteroidota</taxon>
        <taxon>Flavobacteriia</taxon>
        <taxon>Flavobacteriales</taxon>
        <taxon>Flavobacteriaceae</taxon>
        <taxon>Aquimarina</taxon>
    </lineage>
</organism>
<evidence type="ECO:0000313" key="2">
    <source>
        <dbReference type="Proteomes" id="UP000198521"/>
    </source>
</evidence>
<evidence type="ECO:0000313" key="1">
    <source>
        <dbReference type="EMBL" id="SEK50411.1"/>
    </source>
</evidence>
<dbReference type="RefSeq" id="WP_091405555.1">
    <property type="nucleotide sequence ID" value="NZ_FOAB01000001.1"/>
</dbReference>
<dbReference type="InterPro" id="IPR036909">
    <property type="entry name" value="Cyt_c-like_dom_sf"/>
</dbReference>
<reference evidence="1 2" key="1">
    <citation type="submission" date="2016-10" db="EMBL/GenBank/DDBJ databases">
        <authorList>
            <person name="de Groot N.N."/>
        </authorList>
    </citation>
    <scope>NUCLEOTIDE SEQUENCE [LARGE SCALE GENOMIC DNA]</scope>
    <source>
        <strain evidence="1 2">DSM 25232</strain>
    </source>
</reference>
<evidence type="ECO:0008006" key="3">
    <source>
        <dbReference type="Google" id="ProtNLM"/>
    </source>
</evidence>
<name>A0A1H7HJC3_AQUAM</name>
<sequence length="116" mass="13042">MNDLLKIKNILIIVLGFSLLSCERNVEEESGIITEELCDPAISFTTNIKPIIDNNCIRCHGGNQAPDLRTYENIRNNSERIRTEVVVNRTMPLGGSLSNDQIELVRCWIENGALNN</sequence>
<dbReference type="GO" id="GO:0020037">
    <property type="term" value="F:heme binding"/>
    <property type="evidence" value="ECO:0007669"/>
    <property type="project" value="InterPro"/>
</dbReference>
<gene>
    <name evidence="1" type="ORF">SAMN04487910_0677</name>
</gene>
<keyword evidence="2" id="KW-1185">Reference proteome</keyword>
<dbReference type="AlphaFoldDB" id="A0A1H7HJC3"/>
<dbReference type="OrthoDB" id="9786191at2"/>
<protein>
    <recommendedName>
        <fullName evidence="3">Cytochrome c domain-containing protein</fullName>
    </recommendedName>
</protein>
<accession>A0A1H7HJC3</accession>
<proteinExistence type="predicted"/>
<dbReference type="SUPFAM" id="SSF46626">
    <property type="entry name" value="Cytochrome c"/>
    <property type="match status" value="1"/>
</dbReference>